<dbReference type="Proteomes" id="UP000294683">
    <property type="component" value="Unassembled WGS sequence"/>
</dbReference>
<dbReference type="InterPro" id="IPR002110">
    <property type="entry name" value="Ankyrin_rpt"/>
</dbReference>
<evidence type="ECO:0000313" key="5">
    <source>
        <dbReference type="EMBL" id="TDP27800.1"/>
    </source>
</evidence>
<accession>A0A379AUY4</accession>
<reference evidence="5 7" key="2">
    <citation type="submission" date="2019-03" db="EMBL/GenBank/DDBJ databases">
        <title>Genomic Encyclopedia of Type Strains, Phase IV (KMG-IV): sequencing the most valuable type-strain genomes for metagenomic binning, comparative biology and taxonomic classification.</title>
        <authorList>
            <person name="Goeker M."/>
        </authorList>
    </citation>
    <scope>NUCLEOTIDE SEQUENCE [LARGE SCALE GENOMIC DNA]</scope>
    <source>
        <strain evidence="5 7">DSM 17481</strain>
    </source>
</reference>
<evidence type="ECO:0000256" key="3">
    <source>
        <dbReference type="PROSITE-ProRule" id="PRU00023"/>
    </source>
</evidence>
<dbReference type="Gene3D" id="1.25.40.20">
    <property type="entry name" value="Ankyrin repeat-containing domain"/>
    <property type="match status" value="1"/>
</dbReference>
<dbReference type="RefSeq" id="WP_103852723.1">
    <property type="nucleotide sequence ID" value="NZ_PQVJ01000003.1"/>
</dbReference>
<evidence type="ECO:0000313" key="7">
    <source>
        <dbReference type="Proteomes" id="UP000294683"/>
    </source>
</evidence>
<dbReference type="EMBL" id="SNXJ01000009">
    <property type="protein sequence ID" value="TDP27800.1"/>
    <property type="molecule type" value="Genomic_DNA"/>
</dbReference>
<evidence type="ECO:0000313" key="6">
    <source>
        <dbReference type="Proteomes" id="UP000255113"/>
    </source>
</evidence>
<dbReference type="AlphaFoldDB" id="A0A379AUY4"/>
<dbReference type="SUPFAM" id="SSF48403">
    <property type="entry name" value="Ankyrin repeat"/>
    <property type="match status" value="1"/>
</dbReference>
<gene>
    <name evidence="5" type="ORF">EV689_10959</name>
    <name evidence="4" type="ORF">NCTC11188_00369</name>
</gene>
<dbReference type="Pfam" id="PF12796">
    <property type="entry name" value="Ank_2"/>
    <property type="match status" value="1"/>
</dbReference>
<dbReference type="PANTHER" id="PTHR24134:SF9">
    <property type="entry name" value="ANKYRIN REPEAT AND SOCS BOX PROTEIN 8"/>
    <property type="match status" value="1"/>
</dbReference>
<feature type="repeat" description="ANK" evidence="3">
    <location>
        <begin position="79"/>
        <end position="111"/>
    </location>
</feature>
<sequence>MKKNEEIGIEILEALDEGNTQNIDGILLGSGRNLNEVTPKEKWNWLHKALLGFNPHKPPKESIKYLIKQGIPVNAQDIYGMTPLHYAMRAKNADAAIALLEAGADPNIPNRDNVIPLAMMGGIPDRLDVLKLMLDKGGNVHYKNGNNELGIVYSVKKHLGKQDRYKPMIELMEKYA</sequence>
<dbReference type="PANTHER" id="PTHR24134">
    <property type="entry name" value="ANKYRIN REPEAT-CONTAINING PROTEIN DDB_G0279043"/>
    <property type="match status" value="1"/>
</dbReference>
<evidence type="ECO:0000256" key="2">
    <source>
        <dbReference type="ARBA" id="ARBA00023043"/>
    </source>
</evidence>
<reference evidence="4 6" key="1">
    <citation type="submission" date="2018-06" db="EMBL/GenBank/DDBJ databases">
        <authorList>
            <consortium name="Pathogen Informatics"/>
            <person name="Doyle S."/>
        </authorList>
    </citation>
    <scope>NUCLEOTIDE SEQUENCE [LARGE SCALE GENOMIC DNA]</scope>
    <source>
        <strain evidence="4 6">NCTC11188</strain>
    </source>
</reference>
<dbReference type="Proteomes" id="UP000255113">
    <property type="component" value="Unassembled WGS sequence"/>
</dbReference>
<dbReference type="PROSITE" id="PS50088">
    <property type="entry name" value="ANK_REPEAT"/>
    <property type="match status" value="1"/>
</dbReference>
<organism evidence="4 6">
    <name type="scientific">Avibacterium gallinarum</name>
    <name type="common">Pasteurella gallinarum</name>
    <dbReference type="NCBI Taxonomy" id="755"/>
    <lineage>
        <taxon>Bacteria</taxon>
        <taxon>Pseudomonadati</taxon>
        <taxon>Pseudomonadota</taxon>
        <taxon>Gammaproteobacteria</taxon>
        <taxon>Pasteurellales</taxon>
        <taxon>Pasteurellaceae</taxon>
        <taxon>Avibacterium</taxon>
    </lineage>
</organism>
<dbReference type="EMBL" id="UGSQ01000003">
    <property type="protein sequence ID" value="SUB26038.1"/>
    <property type="molecule type" value="Genomic_DNA"/>
</dbReference>
<keyword evidence="2 3" id="KW-0040">ANK repeat</keyword>
<dbReference type="InterPro" id="IPR036770">
    <property type="entry name" value="Ankyrin_rpt-contain_sf"/>
</dbReference>
<dbReference type="SMART" id="SM00248">
    <property type="entry name" value="ANK"/>
    <property type="match status" value="3"/>
</dbReference>
<protein>
    <submittedName>
        <fullName evidence="4">Ankyrin repeat</fullName>
    </submittedName>
</protein>
<evidence type="ECO:0000313" key="4">
    <source>
        <dbReference type="EMBL" id="SUB26038.1"/>
    </source>
</evidence>
<keyword evidence="1" id="KW-0677">Repeat</keyword>
<name>A0A379AUY4_AVIGA</name>
<keyword evidence="7" id="KW-1185">Reference proteome</keyword>
<proteinExistence type="predicted"/>
<dbReference type="PROSITE" id="PS50297">
    <property type="entry name" value="ANK_REP_REGION"/>
    <property type="match status" value="1"/>
</dbReference>
<evidence type="ECO:0000256" key="1">
    <source>
        <dbReference type="ARBA" id="ARBA00022737"/>
    </source>
</evidence>